<feature type="domain" description="Serine aminopeptidase S33" evidence="2">
    <location>
        <begin position="92"/>
        <end position="334"/>
    </location>
</feature>
<dbReference type="InterPro" id="IPR029058">
    <property type="entry name" value="AB_hydrolase_fold"/>
</dbReference>
<dbReference type="GeneID" id="20078366"/>
<dbReference type="RefSeq" id="XP_008862610.1">
    <property type="nucleotide sequence ID" value="XM_008864388.1"/>
</dbReference>
<keyword evidence="1" id="KW-0472">Membrane</keyword>
<dbReference type="AlphaFoldDB" id="A0A024URJ7"/>
<dbReference type="InterPro" id="IPR022742">
    <property type="entry name" value="Hydrolase_4"/>
</dbReference>
<dbReference type="SUPFAM" id="SSF53474">
    <property type="entry name" value="alpha/beta-Hydrolases"/>
    <property type="match status" value="1"/>
</dbReference>
<protein>
    <recommendedName>
        <fullName evidence="2">Serine aminopeptidase S33 domain-containing protein</fullName>
    </recommendedName>
</protein>
<keyword evidence="1" id="KW-1133">Transmembrane helix</keyword>
<name>A0A024URJ7_9STRA</name>
<feature type="transmembrane region" description="Helical" evidence="1">
    <location>
        <begin position="12"/>
        <end position="33"/>
    </location>
</feature>
<sequence length="351" mass="38812">MLVLDAWSPRPLVTASVGLGLLGIGVGLVYLSLYDPSLDTSRIAIPMTMDEQSVASLSLHSQEHTIVIKQRPRRSVQLFWQTWTPPSGVEVAKGVVILVHGLNEHSSNMLQLVQALLDENFVVYAYDHEGFGRSSGLHALVYDHESLVEDLHQHIKTVHEKWPTKKRFVLGGSLGGALILHRLLRDSGDVDGVIVQCPALEIHANRQPPAIVQAIGQAVAHVAPFLALMPSNGGKGSSACVREQIQKMKMQDALYYTGKMRLGTAFQVKQCVEALQKKLALQRSLPVPLLLQHGTADVICSIQGSRAWFDRIEDCPEKVFRTYEDAGHDLLHEPMANQVVDDVVLWLKQHC</sequence>
<proteinExistence type="predicted"/>
<dbReference type="InterPro" id="IPR051044">
    <property type="entry name" value="MAG_DAG_Lipase"/>
</dbReference>
<dbReference type="EMBL" id="KI913953">
    <property type="protein sequence ID" value="ETW08805.1"/>
    <property type="molecule type" value="Genomic_DNA"/>
</dbReference>
<evidence type="ECO:0000259" key="2">
    <source>
        <dbReference type="Pfam" id="PF12146"/>
    </source>
</evidence>
<dbReference type="OrthoDB" id="2498029at2759"/>
<accession>A0A024URJ7</accession>
<evidence type="ECO:0000313" key="3">
    <source>
        <dbReference type="EMBL" id="ETW08805.1"/>
    </source>
</evidence>
<reference evidence="3" key="1">
    <citation type="submission" date="2013-12" db="EMBL/GenBank/DDBJ databases">
        <title>The Genome Sequence of Aphanomyces invadans NJM9701.</title>
        <authorList>
            <consortium name="The Broad Institute Genomics Platform"/>
            <person name="Russ C."/>
            <person name="Tyler B."/>
            <person name="van West P."/>
            <person name="Dieguez-Uribeondo J."/>
            <person name="Young S.K."/>
            <person name="Zeng Q."/>
            <person name="Gargeya S."/>
            <person name="Fitzgerald M."/>
            <person name="Abouelleil A."/>
            <person name="Alvarado L."/>
            <person name="Chapman S.B."/>
            <person name="Gainer-Dewar J."/>
            <person name="Goldberg J."/>
            <person name="Griggs A."/>
            <person name="Gujja S."/>
            <person name="Hansen M."/>
            <person name="Howarth C."/>
            <person name="Imamovic A."/>
            <person name="Ireland A."/>
            <person name="Larimer J."/>
            <person name="McCowan C."/>
            <person name="Murphy C."/>
            <person name="Pearson M."/>
            <person name="Poon T.W."/>
            <person name="Priest M."/>
            <person name="Roberts A."/>
            <person name="Saif S."/>
            <person name="Shea T."/>
            <person name="Sykes S."/>
            <person name="Wortman J."/>
            <person name="Nusbaum C."/>
            <person name="Birren B."/>
        </authorList>
    </citation>
    <scope>NUCLEOTIDE SEQUENCE [LARGE SCALE GENOMIC DNA]</scope>
    <source>
        <strain evidence="3">NJM9701</strain>
    </source>
</reference>
<organism evidence="3">
    <name type="scientific">Aphanomyces invadans</name>
    <dbReference type="NCBI Taxonomy" id="157072"/>
    <lineage>
        <taxon>Eukaryota</taxon>
        <taxon>Sar</taxon>
        <taxon>Stramenopiles</taxon>
        <taxon>Oomycota</taxon>
        <taxon>Saprolegniomycetes</taxon>
        <taxon>Saprolegniales</taxon>
        <taxon>Verrucalvaceae</taxon>
        <taxon>Aphanomyces</taxon>
    </lineage>
</organism>
<dbReference type="Gene3D" id="3.40.50.1820">
    <property type="entry name" value="alpha/beta hydrolase"/>
    <property type="match status" value="1"/>
</dbReference>
<dbReference type="PANTHER" id="PTHR11614">
    <property type="entry name" value="PHOSPHOLIPASE-RELATED"/>
    <property type="match status" value="1"/>
</dbReference>
<evidence type="ECO:0000256" key="1">
    <source>
        <dbReference type="SAM" id="Phobius"/>
    </source>
</evidence>
<dbReference type="STRING" id="157072.A0A024URJ7"/>
<dbReference type="VEuPathDB" id="FungiDB:H310_01316"/>
<dbReference type="eggNOG" id="KOG1455">
    <property type="taxonomic scope" value="Eukaryota"/>
</dbReference>
<gene>
    <name evidence="3" type="ORF">H310_01316</name>
</gene>
<keyword evidence="1" id="KW-0812">Transmembrane</keyword>
<dbReference type="Pfam" id="PF12146">
    <property type="entry name" value="Hydrolase_4"/>
    <property type="match status" value="1"/>
</dbReference>